<dbReference type="Pfam" id="PF05201">
    <property type="entry name" value="GlutR_N"/>
    <property type="match status" value="1"/>
</dbReference>
<evidence type="ECO:0000256" key="10">
    <source>
        <dbReference type="PIRSR" id="PIRSR000445-1"/>
    </source>
</evidence>
<dbReference type="HAMAP" id="MF_00087">
    <property type="entry name" value="Glu_tRNA_reductase"/>
    <property type="match status" value="1"/>
</dbReference>
<evidence type="ECO:0000313" key="19">
    <source>
        <dbReference type="Proteomes" id="UP000194798"/>
    </source>
</evidence>
<proteinExistence type="inferred from homology"/>
<dbReference type="InterPro" id="IPR036343">
    <property type="entry name" value="GluRdtase_N_sf"/>
</dbReference>
<keyword evidence="5 9" id="KW-0560">Oxidoreductase</keyword>
<dbReference type="EMBL" id="MSLT01000023">
    <property type="protein sequence ID" value="OUD12695.1"/>
    <property type="molecule type" value="Genomic_DNA"/>
</dbReference>
<feature type="binding site" evidence="9 12">
    <location>
        <begin position="192"/>
        <end position="197"/>
    </location>
    <ligand>
        <name>NADP(+)</name>
        <dbReference type="ChEBI" id="CHEBI:58349"/>
    </ligand>
</feature>
<evidence type="ECO:0000256" key="12">
    <source>
        <dbReference type="PIRSR" id="PIRSR000445-3"/>
    </source>
</evidence>
<organism evidence="18 19">
    <name type="scientific">Thioflexithrix psekupsensis</name>
    <dbReference type="NCBI Taxonomy" id="1570016"/>
    <lineage>
        <taxon>Bacteria</taxon>
        <taxon>Pseudomonadati</taxon>
        <taxon>Pseudomonadota</taxon>
        <taxon>Gammaproteobacteria</taxon>
        <taxon>Thiotrichales</taxon>
        <taxon>Thioflexithrix</taxon>
    </lineage>
</organism>
<gene>
    <name evidence="9" type="primary">hemA</name>
    <name evidence="18" type="ORF">TPSD3_15860</name>
</gene>
<dbReference type="InterPro" id="IPR006151">
    <property type="entry name" value="Shikm_DH/Glu-tRNA_Rdtase"/>
</dbReference>
<dbReference type="PANTHER" id="PTHR43013:SF1">
    <property type="entry name" value="GLUTAMYL-TRNA REDUCTASE"/>
    <property type="match status" value="1"/>
</dbReference>
<evidence type="ECO:0000259" key="15">
    <source>
        <dbReference type="Pfam" id="PF00745"/>
    </source>
</evidence>
<dbReference type="SUPFAM" id="SSF69742">
    <property type="entry name" value="Glutamyl tRNA-reductase catalytic, N-terminal domain"/>
    <property type="match status" value="1"/>
</dbReference>
<dbReference type="InterPro" id="IPR015895">
    <property type="entry name" value="4pyrrol_synth_GluRdtase_N"/>
</dbReference>
<evidence type="ECO:0000256" key="5">
    <source>
        <dbReference type="ARBA" id="ARBA00023002"/>
    </source>
</evidence>
<dbReference type="InterPro" id="IPR036453">
    <property type="entry name" value="GluRdtase_dimer_dom_sf"/>
</dbReference>
<sequence>MSHRNSRLLALGLNHNTAPVAIREQVNFTTAMQINACQQLIQEGLAEEAVIVSTCNRTELYVVSEAENDLSLVAWLGRYHQLDPTTLNDYLYHYSQQQVVRHLLRVASGLDSMVLGEPQILGQLKSAYALAKEHQTTGKLLSKLFEHGFAVAKQVRTDTAIGSSPVSVAFAAVRLAQQIFGQFDTSTALLIGAGETIELAARHLRENGLKRMVVANRTLERARLLAKEFAGYAITLEEIPDHLAEADIVIASTASPEPVLLFEQVQNALKARKRRPIFIVDIAVPRDVEGRVGELKDVYLYTVDDLNEVIQENLRSRAQAALQAEEIIDTQVVHFMDWWHSLSAVDTICRLRDHATDIRNDLVNKAKRMLNNGKPAHEVIEHLAHQLTNTLLHAPCVQLRQAGSDKRDDLVLSARHLFRLPEND</sequence>
<feature type="domain" description="Glutamyl-tRNA reductase N-terminal" evidence="17">
    <location>
        <begin position="11"/>
        <end position="159"/>
    </location>
</feature>
<evidence type="ECO:0000256" key="6">
    <source>
        <dbReference type="ARBA" id="ARBA00023244"/>
    </source>
</evidence>
<evidence type="ECO:0000256" key="4">
    <source>
        <dbReference type="ARBA" id="ARBA00022857"/>
    </source>
</evidence>
<feature type="domain" description="Tetrapyrrole biosynthesis glutamyl-tRNA reductase dimerisation" evidence="15">
    <location>
        <begin position="323"/>
        <end position="420"/>
    </location>
</feature>
<dbReference type="Pfam" id="PF01488">
    <property type="entry name" value="Shikimate_DH"/>
    <property type="match status" value="1"/>
</dbReference>
<dbReference type="Proteomes" id="UP000194798">
    <property type="component" value="Unassembled WGS sequence"/>
</dbReference>
<dbReference type="PROSITE" id="PS00747">
    <property type="entry name" value="GLUTR"/>
    <property type="match status" value="1"/>
</dbReference>
<dbReference type="UniPathway" id="UPA00251">
    <property type="reaction ID" value="UER00316"/>
</dbReference>
<evidence type="ECO:0000313" key="18">
    <source>
        <dbReference type="EMBL" id="OUD12695.1"/>
    </source>
</evidence>
<protein>
    <recommendedName>
        <fullName evidence="8 9">Glutamyl-tRNA reductase</fullName>
        <shortName evidence="9">GluTR</shortName>
        <ecNumber evidence="3 9">1.2.1.70</ecNumber>
    </recommendedName>
</protein>
<comment type="similarity">
    <text evidence="2 9 14">Belongs to the glutamyl-tRNA reductase family.</text>
</comment>
<evidence type="ECO:0000256" key="1">
    <source>
        <dbReference type="ARBA" id="ARBA00005059"/>
    </source>
</evidence>
<comment type="domain">
    <text evidence="9">Possesses an unusual extended V-shaped dimeric structure with each monomer consisting of three distinct domains arranged along a curved 'spinal' alpha-helix. The N-terminal catalytic domain specifically recognizes the glutamate moiety of the substrate. The second domain is the NADPH-binding domain, and the third C-terminal domain is responsible for dimerization.</text>
</comment>
<dbReference type="Pfam" id="PF00745">
    <property type="entry name" value="GlutR_dimer"/>
    <property type="match status" value="1"/>
</dbReference>
<dbReference type="GO" id="GO:0019353">
    <property type="term" value="P:protoporphyrinogen IX biosynthetic process from glutamate"/>
    <property type="evidence" value="ECO:0007669"/>
    <property type="project" value="TreeGrafter"/>
</dbReference>
<dbReference type="SUPFAM" id="SSF51735">
    <property type="entry name" value="NAD(P)-binding Rossmann-fold domains"/>
    <property type="match status" value="1"/>
</dbReference>
<evidence type="ECO:0000256" key="7">
    <source>
        <dbReference type="ARBA" id="ARBA00047464"/>
    </source>
</evidence>
<dbReference type="PANTHER" id="PTHR43013">
    <property type="entry name" value="GLUTAMYL-TRNA REDUCTASE"/>
    <property type="match status" value="1"/>
</dbReference>
<comment type="function">
    <text evidence="9">Catalyzes the NADPH-dependent reduction of glutamyl-tRNA(Glu) to glutamate 1-semialdehyde (GSA).</text>
</comment>
<name>A0A251X5R9_9GAMM</name>
<feature type="binding site" evidence="9 11">
    <location>
        <position position="112"/>
    </location>
    <ligand>
        <name>substrate</name>
    </ligand>
</feature>
<evidence type="ECO:0000259" key="16">
    <source>
        <dbReference type="Pfam" id="PF01488"/>
    </source>
</evidence>
<feature type="binding site" evidence="9 11">
    <location>
        <position position="123"/>
    </location>
    <ligand>
        <name>substrate</name>
    </ligand>
</feature>
<evidence type="ECO:0000259" key="17">
    <source>
        <dbReference type="Pfam" id="PF05201"/>
    </source>
</evidence>
<feature type="active site" description="Nucleophile" evidence="9 10">
    <location>
        <position position="55"/>
    </location>
</feature>
<comment type="subunit">
    <text evidence="9">Homodimer.</text>
</comment>
<evidence type="ECO:0000256" key="3">
    <source>
        <dbReference type="ARBA" id="ARBA00012970"/>
    </source>
</evidence>
<feature type="binding site" evidence="9 11">
    <location>
        <begin position="54"/>
        <end position="57"/>
    </location>
    <ligand>
        <name>substrate</name>
    </ligand>
</feature>
<evidence type="ECO:0000256" key="14">
    <source>
        <dbReference type="RuleBase" id="RU000584"/>
    </source>
</evidence>
<dbReference type="GO" id="GO:0008883">
    <property type="term" value="F:glutamyl-tRNA reductase activity"/>
    <property type="evidence" value="ECO:0007669"/>
    <property type="project" value="UniProtKB-UniRule"/>
</dbReference>
<accession>A0A251X5R9</accession>
<dbReference type="InterPro" id="IPR018214">
    <property type="entry name" value="GluRdtase_CS"/>
</dbReference>
<evidence type="ECO:0000256" key="2">
    <source>
        <dbReference type="ARBA" id="ARBA00005916"/>
    </source>
</evidence>
<feature type="domain" description="Quinate/shikimate 5-dehydrogenase/glutamyl-tRNA reductase" evidence="16">
    <location>
        <begin position="175"/>
        <end position="309"/>
    </location>
</feature>
<dbReference type="Gene3D" id="3.30.460.30">
    <property type="entry name" value="Glutamyl-tRNA reductase, N-terminal domain"/>
    <property type="match status" value="1"/>
</dbReference>
<dbReference type="InterPro" id="IPR015896">
    <property type="entry name" value="4pyrrol_synth_GluRdtase_dimer"/>
</dbReference>
<dbReference type="GO" id="GO:0050661">
    <property type="term" value="F:NADP binding"/>
    <property type="evidence" value="ECO:0007669"/>
    <property type="project" value="InterPro"/>
</dbReference>
<reference evidence="18 19" key="1">
    <citation type="submission" date="2016-12" db="EMBL/GenBank/DDBJ databases">
        <title>Thioflexothrix psekupsii D3 genome sequencing and assembly.</title>
        <authorList>
            <person name="Fomenkov A."/>
            <person name="Vincze T."/>
            <person name="Grabovich M."/>
            <person name="Anton B.P."/>
            <person name="Dubinina G."/>
            <person name="Orlova M."/>
            <person name="Belousova E."/>
            <person name="Roberts R.J."/>
        </authorList>
    </citation>
    <scope>NUCLEOTIDE SEQUENCE [LARGE SCALE GENOMIC DNA]</scope>
    <source>
        <strain evidence="18">D3</strain>
    </source>
</reference>
<dbReference type="InterPro" id="IPR000343">
    <property type="entry name" value="4pyrrol_synth_GluRdtase"/>
</dbReference>
<dbReference type="EC" id="1.2.1.70" evidence="3 9"/>
<feature type="binding site" evidence="9 11">
    <location>
        <begin position="117"/>
        <end position="119"/>
    </location>
    <ligand>
        <name>substrate</name>
    </ligand>
</feature>
<dbReference type="Gene3D" id="3.40.50.720">
    <property type="entry name" value="NAD(P)-binding Rossmann-like Domain"/>
    <property type="match status" value="1"/>
</dbReference>
<dbReference type="OrthoDB" id="110209at2"/>
<evidence type="ECO:0000256" key="8">
    <source>
        <dbReference type="ARBA" id="ARBA00068659"/>
    </source>
</evidence>
<evidence type="ECO:0000256" key="13">
    <source>
        <dbReference type="PIRSR" id="PIRSR000445-4"/>
    </source>
</evidence>
<dbReference type="PIRSF" id="PIRSF000445">
    <property type="entry name" value="4pyrrol_synth_GluRdtase"/>
    <property type="match status" value="1"/>
</dbReference>
<comment type="miscellaneous">
    <text evidence="9">During catalysis, the active site Cys acts as a nucleophile attacking the alpha-carbonyl group of tRNA-bound glutamate with the formation of a thioester intermediate between enzyme and glutamate, and the concomitant release of tRNA(Glu). The thioester intermediate is finally reduced by direct hydride transfer from NADPH, to form the product GSA.</text>
</comment>
<dbReference type="FunFam" id="3.40.50.720:FF:000031">
    <property type="entry name" value="Glutamyl-tRNA reductase"/>
    <property type="match status" value="1"/>
</dbReference>
<evidence type="ECO:0000256" key="11">
    <source>
        <dbReference type="PIRSR" id="PIRSR000445-2"/>
    </source>
</evidence>
<dbReference type="AlphaFoldDB" id="A0A251X5R9"/>
<feature type="site" description="Important for activity" evidence="9 13">
    <location>
        <position position="102"/>
    </location>
</feature>
<dbReference type="InterPro" id="IPR036291">
    <property type="entry name" value="NAD(P)-bd_dom_sf"/>
</dbReference>
<keyword evidence="6 9" id="KW-0627">Porphyrin biosynthesis</keyword>
<comment type="caution">
    <text evidence="18">The sequence shown here is derived from an EMBL/GenBank/DDBJ whole genome shotgun (WGS) entry which is preliminary data.</text>
</comment>
<dbReference type="CDD" id="cd05213">
    <property type="entry name" value="NAD_bind_Glutamyl_tRNA_reduct"/>
    <property type="match status" value="1"/>
</dbReference>
<comment type="pathway">
    <text evidence="1 9 14">Porphyrin-containing compound metabolism; protoporphyrin-IX biosynthesis; 5-aminolevulinate from L-glutamyl-tRNA(Glu): step 1/2.</text>
</comment>
<dbReference type="SUPFAM" id="SSF69075">
    <property type="entry name" value="Glutamyl tRNA-reductase dimerization domain"/>
    <property type="match status" value="1"/>
</dbReference>
<evidence type="ECO:0000256" key="9">
    <source>
        <dbReference type="HAMAP-Rule" id="MF_00087"/>
    </source>
</evidence>
<dbReference type="FunFam" id="3.30.460.30:FF:000001">
    <property type="entry name" value="Glutamyl-tRNA reductase"/>
    <property type="match status" value="1"/>
</dbReference>
<keyword evidence="19" id="KW-1185">Reference proteome</keyword>
<comment type="catalytic activity">
    <reaction evidence="7 9 14">
        <text>(S)-4-amino-5-oxopentanoate + tRNA(Glu) + NADP(+) = L-glutamyl-tRNA(Glu) + NADPH + H(+)</text>
        <dbReference type="Rhea" id="RHEA:12344"/>
        <dbReference type="Rhea" id="RHEA-COMP:9663"/>
        <dbReference type="Rhea" id="RHEA-COMP:9680"/>
        <dbReference type="ChEBI" id="CHEBI:15378"/>
        <dbReference type="ChEBI" id="CHEBI:57501"/>
        <dbReference type="ChEBI" id="CHEBI:57783"/>
        <dbReference type="ChEBI" id="CHEBI:58349"/>
        <dbReference type="ChEBI" id="CHEBI:78442"/>
        <dbReference type="ChEBI" id="CHEBI:78520"/>
        <dbReference type="EC" id="1.2.1.70"/>
    </reaction>
</comment>
<dbReference type="NCBIfam" id="TIGR01035">
    <property type="entry name" value="hemA"/>
    <property type="match status" value="1"/>
</dbReference>
<keyword evidence="4 9" id="KW-0521">NADP</keyword>